<feature type="compositionally biased region" description="Low complexity" evidence="3">
    <location>
        <begin position="41"/>
        <end position="57"/>
    </location>
</feature>
<sequence length="502" mass="53775">MFWSDRVAGTRRRQAAHEVSNHGGRGLLHPVRPDPVTAAQSSPEASDSVAAASSPVARGPLGPRVETRPEGWRLVDRRGLLKAAVAAPATSLLAACGGGGSGGSGARSVRIGMVSPRTGSLRLYSEVDAHVVETMRTIFKDGIRVGRSTLPAEIFVRDGQSDRNRAAAAATDLIFTDQVDVVLVGGTSDNANPVSDACEANGVPCISTEAPWESWFYGRGGNAQAPFSWTYHFYWGMGDLRGAYTTMWGQLDVPRVVALLLPNDQDGVTFSNGVFGLPALAQAGFQILSDVPPYSVGERDFSAQVQKIIDNDVEIVAGVPNPDDFAVFWRTLNDRNYLPKAVTMSKALAFERDVENLGATANGFTTEVSWSPKHQFRSYLTNRTAEELASEYVDQTGRPWAPSLGFTHALYEVLAQALVNVDSIDNARGIADAIARVKANTIVGTVTFGGAQNVPKNVGSIPLVGGQWRQQNNTFNLRVVANNGSNIAPDGPVEDLQTVQNR</sequence>
<gene>
    <name evidence="5" type="ORF">BBK14_06745</name>
</gene>
<reference evidence="6" key="1">
    <citation type="submission" date="2016-07" db="EMBL/GenBank/DDBJ databases">
        <title>Frankia sp. NRRL B-16219 Genome sequencing.</title>
        <authorList>
            <person name="Ghodhbane-Gtari F."/>
            <person name="Swanson E."/>
            <person name="Gueddou A."/>
            <person name="Louati M."/>
            <person name="Nouioui I."/>
            <person name="Hezbri K."/>
            <person name="Abebe-Akele F."/>
            <person name="Simpson S."/>
            <person name="Morris K."/>
            <person name="Thomas K."/>
            <person name="Gtari M."/>
            <person name="Tisa L.S."/>
        </authorList>
    </citation>
    <scope>NUCLEOTIDE SEQUENCE [LARGE SCALE GENOMIC DNA]</scope>
    <source>
        <strain evidence="6">NRRL B-16219</strain>
    </source>
</reference>
<dbReference type="PANTHER" id="PTHR30483:SF6">
    <property type="entry name" value="PERIPLASMIC BINDING PROTEIN OF ABC TRANSPORTER FOR NATURAL AMINO ACIDS"/>
    <property type="match status" value="1"/>
</dbReference>
<evidence type="ECO:0000256" key="2">
    <source>
        <dbReference type="ARBA" id="ARBA00022729"/>
    </source>
</evidence>
<dbReference type="Pfam" id="PF13458">
    <property type="entry name" value="Peripla_BP_6"/>
    <property type="match status" value="1"/>
</dbReference>
<comment type="caution">
    <text evidence="5">The sequence shown here is derived from an EMBL/GenBank/DDBJ whole genome shotgun (WGS) entry which is preliminary data.</text>
</comment>
<keyword evidence="2" id="KW-0732">Signal</keyword>
<name>A0A1S1PLC0_9ACTN</name>
<dbReference type="InterPro" id="IPR051010">
    <property type="entry name" value="BCAA_transport"/>
</dbReference>
<dbReference type="Gene3D" id="3.40.50.2300">
    <property type="match status" value="2"/>
</dbReference>
<dbReference type="SUPFAM" id="SSF53822">
    <property type="entry name" value="Periplasmic binding protein-like I"/>
    <property type="match status" value="1"/>
</dbReference>
<keyword evidence="6" id="KW-1185">Reference proteome</keyword>
<dbReference type="CDD" id="cd06337">
    <property type="entry name" value="PBP1_ABC_ligand_binding-like"/>
    <property type="match status" value="1"/>
</dbReference>
<dbReference type="InterPro" id="IPR028081">
    <property type="entry name" value="Leu-bd"/>
</dbReference>
<dbReference type="PANTHER" id="PTHR30483">
    <property type="entry name" value="LEUCINE-SPECIFIC-BINDING PROTEIN"/>
    <property type="match status" value="1"/>
</dbReference>
<evidence type="ECO:0000256" key="3">
    <source>
        <dbReference type="SAM" id="MobiDB-lite"/>
    </source>
</evidence>
<accession>A0A1S1PLC0</accession>
<dbReference type="EMBL" id="MAXA01000246">
    <property type="protein sequence ID" value="OHV22470.1"/>
    <property type="molecule type" value="Genomic_DNA"/>
</dbReference>
<evidence type="ECO:0000256" key="1">
    <source>
        <dbReference type="ARBA" id="ARBA00010062"/>
    </source>
</evidence>
<proteinExistence type="inferred from homology"/>
<dbReference type="AlphaFoldDB" id="A0A1S1PLC0"/>
<organism evidence="5 6">
    <name type="scientific">Parafrankia soli</name>
    <dbReference type="NCBI Taxonomy" id="2599596"/>
    <lineage>
        <taxon>Bacteria</taxon>
        <taxon>Bacillati</taxon>
        <taxon>Actinomycetota</taxon>
        <taxon>Actinomycetes</taxon>
        <taxon>Frankiales</taxon>
        <taxon>Frankiaceae</taxon>
        <taxon>Parafrankia</taxon>
    </lineage>
</organism>
<feature type="domain" description="Leucine-binding protein" evidence="4">
    <location>
        <begin position="108"/>
        <end position="453"/>
    </location>
</feature>
<evidence type="ECO:0000259" key="4">
    <source>
        <dbReference type="Pfam" id="PF13458"/>
    </source>
</evidence>
<evidence type="ECO:0000313" key="6">
    <source>
        <dbReference type="Proteomes" id="UP000179769"/>
    </source>
</evidence>
<feature type="region of interest" description="Disordered" evidence="3">
    <location>
        <begin position="1"/>
        <end position="69"/>
    </location>
</feature>
<protein>
    <submittedName>
        <fullName evidence="5">Twin-arginine translocation pathway signal protein</fullName>
    </submittedName>
</protein>
<dbReference type="OrthoDB" id="6753945at2"/>
<evidence type="ECO:0000313" key="5">
    <source>
        <dbReference type="EMBL" id="OHV22470.1"/>
    </source>
</evidence>
<comment type="similarity">
    <text evidence="1">Belongs to the leucine-binding protein family.</text>
</comment>
<dbReference type="InterPro" id="IPR028082">
    <property type="entry name" value="Peripla_BP_I"/>
</dbReference>
<dbReference type="Proteomes" id="UP000179769">
    <property type="component" value="Unassembled WGS sequence"/>
</dbReference>